<comment type="caution">
    <text evidence="4">The sequence shown here is derived from an EMBL/GenBank/DDBJ whole genome shotgun (WGS) entry which is preliminary data.</text>
</comment>
<feature type="domain" description="PKD" evidence="3">
    <location>
        <begin position="727"/>
        <end position="800"/>
    </location>
</feature>
<dbReference type="Gene3D" id="2.60.120.260">
    <property type="entry name" value="Galactose-binding domain-like"/>
    <property type="match status" value="1"/>
</dbReference>
<evidence type="ECO:0000313" key="5">
    <source>
        <dbReference type="Proteomes" id="UP000278981"/>
    </source>
</evidence>
<evidence type="ECO:0000256" key="1">
    <source>
        <dbReference type="SAM" id="MobiDB-lite"/>
    </source>
</evidence>
<dbReference type="OrthoDB" id="2751008at2"/>
<evidence type="ECO:0000256" key="2">
    <source>
        <dbReference type="SAM" id="Phobius"/>
    </source>
</evidence>
<name>A0A3N9XZE7_9ACTN</name>
<dbReference type="SMART" id="SM00089">
    <property type="entry name" value="PKD"/>
    <property type="match status" value="3"/>
</dbReference>
<dbReference type="GO" id="GO:0005975">
    <property type="term" value="P:carbohydrate metabolic process"/>
    <property type="evidence" value="ECO:0007669"/>
    <property type="project" value="UniProtKB-ARBA"/>
</dbReference>
<sequence>MADTHGFEVVIEATPPVLRKALQGAWKSAECGDTSTDEGRIPQYLPVPAGLGIGGFTTAGGQVEIPRDQLDATPRPDIDGCELTFGLIIQVTVADPPVPSAQLLDLTATAHAAVPIGVLPDSKNVGLRFDGLPRSAVTATLTSGDPLAPKLVQILGEYVHFAYENGGPGGVLHPGIPAIPHEQDDTGLVLGLGVGSYTLDTHLEIYDDQADPAHRIGVSQPDPGHVLISMPVYLRMFHIVGSGAAPALADPMAVETRLAITVPLETPPGAYTLRFDTATVVAGPIDPAPGIEGTHFTTNNATLFGFLDNALQAQLNQQGAALVHGFGAQSVVVPTVAQIETAIGDLLFGDLVGRGFLALWTPEVGGEVFEADNVATRVFADLLVIAINAGEGADIGAMTNVVPAGRDFAILLDGTIVQENIDSARVTNGWADSDLPRRVDQGDDKADVRELDVVLRDGSIRMTGELTVIDAILGSIDVDASFRADVGLHWTPSGDLDADGVQRMDNHLIGEPDVDPEESVLFWVIAIILAIISFGAGSILIGVIIIVVAAVITAVVNNIGGSRLVDPITGAVSGITGWPPELARIGRVRAVFFDPIVINADGLLLGGDLEVLSSCESTEVLAARSSGPYTGTAQSALLLAAGHTSAAAGYTWLTGDGAGPAATADVNHVYAASGTYLAAHSLTINQPGGATSRHFALVYVANVPPTVDAGPDLTVDEGEVVTLVGRFSDVEYADTHETTWNFGDAQTTEPGTVVETNTPPRAEGTSTVRHAWCDNGVYEVTLRVRDQNGGMATDTRTVTVRNVPPTVDAGPDLFTYPCTVLTLTARFTDPGWCDTHTAVWDFGDCTPQLPAVVDETHEPPIGRGTAVLSHRYPDCGTFLTRCTVTDDDGGTGVDEVVVRAVDVVNRHFEDGFAQRTSGQVANGWEPYVLAGSAAGGTGQHAASNFVVHGGRRAQGLVPGPQQRVGVRQQIGANPGWAYQLTAWYDLDQADPSTARLGVDPTGGTDPTSAAVVWSDGTSAQRWSPLTVRVAAQAAALTVFLEAVADGREPRRGGGRVWFDDVDLLAVQPYCPTEPPPPRPRDCLDFAGRQPGTQFPAEWTDHEFLIRSVDGVGRVVVAVGPPTGGAALQLGAGVQVGLPHPADRVIVTLVNQGGKPVELTALDDDGAPLDRVDVPANSPPGPATVTLTGPGIVAVRIVGRSAEGLLVRLCAEYADDPGPDDDSADEHGDPTPHPVPIDPGATGPARRSDPPLRGGCCG</sequence>
<dbReference type="RefSeq" id="WP_124817719.1">
    <property type="nucleotide sequence ID" value="NZ_QDGB01000196.1"/>
</dbReference>
<reference evidence="4 5" key="1">
    <citation type="submission" date="2018-04" db="EMBL/GenBank/DDBJ databases">
        <title>Micromonosporas from Atacama Desert.</title>
        <authorList>
            <person name="Carro L."/>
            <person name="Klenk H.-P."/>
            <person name="Goodfellow M."/>
        </authorList>
    </citation>
    <scope>NUCLEOTIDE SEQUENCE [LARGE SCALE GENOMIC DNA]</scope>
    <source>
        <strain evidence="4 5">LB19</strain>
    </source>
</reference>
<keyword evidence="2" id="KW-0812">Transmembrane</keyword>
<dbReference type="Gene3D" id="2.60.40.10">
    <property type="entry name" value="Immunoglobulins"/>
    <property type="match status" value="2"/>
</dbReference>
<evidence type="ECO:0000313" key="4">
    <source>
        <dbReference type="EMBL" id="RQX18310.1"/>
    </source>
</evidence>
<dbReference type="InterPro" id="IPR000601">
    <property type="entry name" value="PKD_dom"/>
</dbReference>
<dbReference type="Pfam" id="PF18911">
    <property type="entry name" value="PKD_4"/>
    <property type="match status" value="2"/>
</dbReference>
<dbReference type="PROSITE" id="PS50093">
    <property type="entry name" value="PKD"/>
    <property type="match status" value="2"/>
</dbReference>
<keyword evidence="2" id="KW-0472">Membrane</keyword>
<dbReference type="Proteomes" id="UP000278981">
    <property type="component" value="Unassembled WGS sequence"/>
</dbReference>
<keyword evidence="2" id="KW-1133">Transmembrane helix</keyword>
<feature type="domain" description="PKD" evidence="3">
    <location>
        <begin position="620"/>
        <end position="683"/>
    </location>
</feature>
<dbReference type="SUPFAM" id="SSF49299">
    <property type="entry name" value="PKD domain"/>
    <property type="match status" value="2"/>
</dbReference>
<dbReference type="InterPro" id="IPR013783">
    <property type="entry name" value="Ig-like_fold"/>
</dbReference>
<accession>A0A3N9XZE7</accession>
<feature type="compositionally biased region" description="Acidic residues" evidence="1">
    <location>
        <begin position="1212"/>
        <end position="1223"/>
    </location>
</feature>
<evidence type="ECO:0000259" key="3">
    <source>
        <dbReference type="PROSITE" id="PS50093"/>
    </source>
</evidence>
<organism evidence="4 5">
    <name type="scientific">Micromonospora ureilytica</name>
    <dbReference type="NCBI Taxonomy" id="709868"/>
    <lineage>
        <taxon>Bacteria</taxon>
        <taxon>Bacillati</taxon>
        <taxon>Actinomycetota</taxon>
        <taxon>Actinomycetes</taxon>
        <taxon>Micromonosporales</taxon>
        <taxon>Micromonosporaceae</taxon>
        <taxon>Micromonospora</taxon>
    </lineage>
</organism>
<feature type="region of interest" description="Disordered" evidence="1">
    <location>
        <begin position="743"/>
        <end position="765"/>
    </location>
</feature>
<dbReference type="InterPro" id="IPR022409">
    <property type="entry name" value="PKD/Chitinase_dom"/>
</dbReference>
<gene>
    <name evidence="4" type="ORF">DDE19_08105</name>
</gene>
<protein>
    <recommendedName>
        <fullName evidence="3">PKD domain-containing protein</fullName>
    </recommendedName>
</protein>
<proteinExistence type="predicted"/>
<dbReference type="AlphaFoldDB" id="A0A3N9XZE7"/>
<dbReference type="EMBL" id="QDGB01000196">
    <property type="protein sequence ID" value="RQX18310.1"/>
    <property type="molecule type" value="Genomic_DNA"/>
</dbReference>
<feature type="transmembrane region" description="Helical" evidence="2">
    <location>
        <begin position="520"/>
        <end position="553"/>
    </location>
</feature>
<dbReference type="InterPro" id="IPR035986">
    <property type="entry name" value="PKD_dom_sf"/>
</dbReference>
<feature type="region of interest" description="Disordered" evidence="1">
    <location>
        <begin position="1212"/>
        <end position="1257"/>
    </location>
</feature>
<dbReference type="CDD" id="cd00146">
    <property type="entry name" value="PKD"/>
    <property type="match status" value="1"/>
</dbReference>